<evidence type="ECO:0000256" key="2">
    <source>
        <dbReference type="ARBA" id="ARBA00023033"/>
    </source>
</evidence>
<dbReference type="Proteomes" id="UP001501475">
    <property type="component" value="Unassembled WGS sequence"/>
</dbReference>
<name>A0ABP4W2N5_9MICO</name>
<reference evidence="5" key="1">
    <citation type="journal article" date="2019" name="Int. J. Syst. Evol. Microbiol.">
        <title>The Global Catalogue of Microorganisms (GCM) 10K type strain sequencing project: providing services to taxonomists for standard genome sequencing and annotation.</title>
        <authorList>
            <consortium name="The Broad Institute Genomics Platform"/>
            <consortium name="The Broad Institute Genome Sequencing Center for Infectious Disease"/>
            <person name="Wu L."/>
            <person name="Ma J."/>
        </authorList>
    </citation>
    <scope>NUCLEOTIDE SEQUENCE [LARGE SCALE GENOMIC DNA]</scope>
    <source>
        <strain evidence="5">JCM 15591</strain>
    </source>
</reference>
<evidence type="ECO:0000259" key="3">
    <source>
        <dbReference type="Pfam" id="PF01494"/>
    </source>
</evidence>
<keyword evidence="5" id="KW-1185">Reference proteome</keyword>
<evidence type="ECO:0000313" key="5">
    <source>
        <dbReference type="Proteomes" id="UP001501475"/>
    </source>
</evidence>
<comment type="caution">
    <text evidence="4">The sequence shown here is derived from an EMBL/GenBank/DDBJ whole genome shotgun (WGS) entry which is preliminary data.</text>
</comment>
<dbReference type="Pfam" id="PF01494">
    <property type="entry name" value="FAD_binding_3"/>
    <property type="match status" value="1"/>
</dbReference>
<keyword evidence="2 4" id="KW-0503">Monooxygenase</keyword>
<organism evidence="4 5">
    <name type="scientific">Nostocoides vanveenii</name>
    <dbReference type="NCBI Taxonomy" id="330835"/>
    <lineage>
        <taxon>Bacteria</taxon>
        <taxon>Bacillati</taxon>
        <taxon>Actinomycetota</taxon>
        <taxon>Actinomycetes</taxon>
        <taxon>Micrococcales</taxon>
        <taxon>Intrasporangiaceae</taxon>
        <taxon>Nostocoides</taxon>
    </lineage>
</organism>
<dbReference type="Gene3D" id="3.50.50.60">
    <property type="entry name" value="FAD/NAD(P)-binding domain"/>
    <property type="match status" value="1"/>
</dbReference>
<sequence>MHDGLRSTAPSGGRAVQRVAIVGGGIGGLALAAALDPRRFAVTIYEAEPGRARLGGGLVLWPSTMRALERLGGAKPLRDNGIEVRGGIHTLQGAFLRSAPDLGLLMVARPVLLAALQAAVPSSVRVEESTIHDPRTLDADVVVGADGVRSVVRGLIEPGRAQRLPTPYVALRGPVHDAVAADEEGEYWGPGALFGVVGAGGREGYWFTTHRSALQEPLAVPDVVGEFRRHLGRAGAPVIDRVLASAGRETTATGMWTTPALRRYVRGRYVVIGDAAHAMTPNLGRGACDAILDATSLADALAAGNLTRWQARRVPVTQAARITAGLVMRTALLDRGHAARDRLMRGLPG</sequence>
<evidence type="ECO:0000256" key="1">
    <source>
        <dbReference type="ARBA" id="ARBA00023002"/>
    </source>
</evidence>
<dbReference type="EMBL" id="BAAAPN010000002">
    <property type="protein sequence ID" value="GAA1743864.1"/>
    <property type="molecule type" value="Genomic_DNA"/>
</dbReference>
<dbReference type="PANTHER" id="PTHR13789:SF309">
    <property type="entry name" value="PUTATIVE (AFU_ORTHOLOGUE AFUA_6G14510)-RELATED"/>
    <property type="match status" value="1"/>
</dbReference>
<dbReference type="PANTHER" id="PTHR13789">
    <property type="entry name" value="MONOOXYGENASE"/>
    <property type="match status" value="1"/>
</dbReference>
<dbReference type="PRINTS" id="PR00420">
    <property type="entry name" value="RNGMNOXGNASE"/>
</dbReference>
<dbReference type="InterPro" id="IPR002938">
    <property type="entry name" value="FAD-bd"/>
</dbReference>
<protein>
    <submittedName>
        <fullName evidence="4">FAD-dependent monooxygenase</fullName>
    </submittedName>
</protein>
<proteinExistence type="predicted"/>
<gene>
    <name evidence="4" type="ORF">GCM10009810_00730</name>
</gene>
<dbReference type="GO" id="GO:0004497">
    <property type="term" value="F:monooxygenase activity"/>
    <property type="evidence" value="ECO:0007669"/>
    <property type="project" value="UniProtKB-KW"/>
</dbReference>
<evidence type="ECO:0000313" key="4">
    <source>
        <dbReference type="EMBL" id="GAA1743864.1"/>
    </source>
</evidence>
<accession>A0ABP4W2N5</accession>
<keyword evidence="1" id="KW-0560">Oxidoreductase</keyword>
<dbReference type="InterPro" id="IPR050493">
    <property type="entry name" value="FAD-dep_Monooxygenase_BioMet"/>
</dbReference>
<dbReference type="RefSeq" id="WP_344060475.1">
    <property type="nucleotide sequence ID" value="NZ_BAAAPN010000002.1"/>
</dbReference>
<feature type="domain" description="FAD-binding" evidence="3">
    <location>
        <begin position="132"/>
        <end position="303"/>
    </location>
</feature>
<dbReference type="InterPro" id="IPR036188">
    <property type="entry name" value="FAD/NAD-bd_sf"/>
</dbReference>
<dbReference type="SUPFAM" id="SSF51905">
    <property type="entry name" value="FAD/NAD(P)-binding domain"/>
    <property type="match status" value="1"/>
</dbReference>
<dbReference type="Pfam" id="PF13450">
    <property type="entry name" value="NAD_binding_8"/>
    <property type="match status" value="1"/>
</dbReference>